<comment type="caution">
    <text evidence="1">The sequence shown here is derived from an EMBL/GenBank/DDBJ whole genome shotgun (WGS) entry which is preliminary data.</text>
</comment>
<gene>
    <name evidence="1" type="ORF">DPMN_145712</name>
</gene>
<evidence type="ECO:0000313" key="1">
    <source>
        <dbReference type="EMBL" id="KAH3792221.1"/>
    </source>
</evidence>
<reference evidence="1" key="1">
    <citation type="journal article" date="2019" name="bioRxiv">
        <title>The Genome of the Zebra Mussel, Dreissena polymorpha: A Resource for Invasive Species Research.</title>
        <authorList>
            <person name="McCartney M.A."/>
            <person name="Auch B."/>
            <person name="Kono T."/>
            <person name="Mallez S."/>
            <person name="Zhang Y."/>
            <person name="Obille A."/>
            <person name="Becker A."/>
            <person name="Abrahante J.E."/>
            <person name="Garbe J."/>
            <person name="Badalamenti J.P."/>
            <person name="Herman A."/>
            <person name="Mangelson H."/>
            <person name="Liachko I."/>
            <person name="Sullivan S."/>
            <person name="Sone E.D."/>
            <person name="Koren S."/>
            <person name="Silverstein K.A.T."/>
            <person name="Beckman K.B."/>
            <person name="Gohl D.M."/>
        </authorList>
    </citation>
    <scope>NUCLEOTIDE SEQUENCE</scope>
    <source>
        <strain evidence="1">Duluth1</strain>
        <tissue evidence="1">Whole animal</tissue>
    </source>
</reference>
<protein>
    <submittedName>
        <fullName evidence="1">Uncharacterized protein</fullName>
    </submittedName>
</protein>
<keyword evidence="2" id="KW-1185">Reference proteome</keyword>
<reference evidence="1" key="2">
    <citation type="submission" date="2020-11" db="EMBL/GenBank/DDBJ databases">
        <authorList>
            <person name="McCartney M.A."/>
            <person name="Auch B."/>
            <person name="Kono T."/>
            <person name="Mallez S."/>
            <person name="Becker A."/>
            <person name="Gohl D.M."/>
            <person name="Silverstein K.A.T."/>
            <person name="Koren S."/>
            <person name="Bechman K.B."/>
            <person name="Herman A."/>
            <person name="Abrahante J.E."/>
            <person name="Garbe J."/>
        </authorList>
    </citation>
    <scope>NUCLEOTIDE SEQUENCE</scope>
    <source>
        <strain evidence="1">Duluth1</strain>
        <tissue evidence="1">Whole animal</tissue>
    </source>
</reference>
<proteinExistence type="predicted"/>
<evidence type="ECO:0000313" key="2">
    <source>
        <dbReference type="Proteomes" id="UP000828390"/>
    </source>
</evidence>
<dbReference type="EMBL" id="JAIWYP010000007">
    <property type="protein sequence ID" value="KAH3792221.1"/>
    <property type="molecule type" value="Genomic_DNA"/>
</dbReference>
<organism evidence="1 2">
    <name type="scientific">Dreissena polymorpha</name>
    <name type="common">Zebra mussel</name>
    <name type="synonym">Mytilus polymorpha</name>
    <dbReference type="NCBI Taxonomy" id="45954"/>
    <lineage>
        <taxon>Eukaryota</taxon>
        <taxon>Metazoa</taxon>
        <taxon>Spiralia</taxon>
        <taxon>Lophotrochozoa</taxon>
        <taxon>Mollusca</taxon>
        <taxon>Bivalvia</taxon>
        <taxon>Autobranchia</taxon>
        <taxon>Heteroconchia</taxon>
        <taxon>Euheterodonta</taxon>
        <taxon>Imparidentia</taxon>
        <taxon>Neoheterodontei</taxon>
        <taxon>Myida</taxon>
        <taxon>Dreissenoidea</taxon>
        <taxon>Dreissenidae</taxon>
        <taxon>Dreissena</taxon>
    </lineage>
</organism>
<sequence length="77" mass="8474">MLVVSRQSASLPMYHSYTETLPAFNGAPPGHHWRQSERCCSSCLYWPWWSYSAVPVDAIPVVPSAAPVVAGPSQFIP</sequence>
<name>A0A9D4F906_DREPO</name>
<accession>A0A9D4F906</accession>
<dbReference type="Proteomes" id="UP000828390">
    <property type="component" value="Unassembled WGS sequence"/>
</dbReference>
<dbReference type="AlphaFoldDB" id="A0A9D4F906"/>